<organism evidence="2 3">
    <name type="scientific">Streptomyces sedi</name>
    <dbReference type="NCBI Taxonomy" id="555059"/>
    <lineage>
        <taxon>Bacteria</taxon>
        <taxon>Bacillati</taxon>
        <taxon>Actinomycetota</taxon>
        <taxon>Actinomycetes</taxon>
        <taxon>Kitasatosporales</taxon>
        <taxon>Streptomycetaceae</taxon>
        <taxon>Streptomyces</taxon>
    </lineage>
</organism>
<dbReference type="Pfam" id="PF18029">
    <property type="entry name" value="Glyoxalase_6"/>
    <property type="match status" value="1"/>
</dbReference>
<evidence type="ECO:0000313" key="2">
    <source>
        <dbReference type="EMBL" id="TNM27020.1"/>
    </source>
</evidence>
<dbReference type="InterPro" id="IPR029068">
    <property type="entry name" value="Glyas_Bleomycin-R_OHBP_Dase"/>
</dbReference>
<comment type="caution">
    <text evidence="2">The sequence shown here is derived from an EMBL/GenBank/DDBJ whole genome shotgun (WGS) entry which is preliminary data.</text>
</comment>
<evidence type="ECO:0000259" key="1">
    <source>
        <dbReference type="Pfam" id="PF18029"/>
    </source>
</evidence>
<dbReference type="Proteomes" id="UP000311713">
    <property type="component" value="Unassembled WGS sequence"/>
</dbReference>
<proteinExistence type="predicted"/>
<dbReference type="PANTHER" id="PTHR35908">
    <property type="entry name" value="HYPOTHETICAL FUSION PROTEIN"/>
    <property type="match status" value="1"/>
</dbReference>
<dbReference type="EMBL" id="VDGT01000019">
    <property type="protein sequence ID" value="TNM27020.1"/>
    <property type="molecule type" value="Genomic_DNA"/>
</dbReference>
<dbReference type="AlphaFoldDB" id="A0A5C4UTI1"/>
<feature type="domain" description="Glyoxalase-like" evidence="1">
    <location>
        <begin position="7"/>
        <end position="125"/>
    </location>
</feature>
<dbReference type="Gene3D" id="3.10.180.10">
    <property type="entry name" value="2,3-Dihydroxybiphenyl 1,2-Dioxygenase, domain 1"/>
    <property type="match status" value="1"/>
</dbReference>
<dbReference type="SUPFAM" id="SSF54593">
    <property type="entry name" value="Glyoxalase/Bleomycin resistance protein/Dihydroxybiphenyl dioxygenase"/>
    <property type="match status" value="1"/>
</dbReference>
<protein>
    <submittedName>
        <fullName evidence="2">VOC family protein</fullName>
    </submittedName>
</protein>
<dbReference type="OrthoDB" id="3212826at2"/>
<evidence type="ECO:0000313" key="3">
    <source>
        <dbReference type="Proteomes" id="UP000311713"/>
    </source>
</evidence>
<accession>A0A5C4UTI1</accession>
<dbReference type="InterPro" id="IPR041581">
    <property type="entry name" value="Glyoxalase_6"/>
</dbReference>
<sequence length="133" mass="14592">MARLHDFVFDAARPSAVARFWAAALDGYAVAPYDEAELARLRALGFEGPEDDPTVLVEPEGGGGPRLWFQRVEEPAVGKNRVHPDVLAADVEAEAERLTGLGARVLTRHEDHLVLADPEDNEFCLYPERDGQG</sequence>
<name>A0A5C4UTI1_9ACTN</name>
<dbReference type="RefSeq" id="WP_139648004.1">
    <property type="nucleotide sequence ID" value="NZ_BAAAZS010000007.1"/>
</dbReference>
<dbReference type="PANTHER" id="PTHR35908:SF1">
    <property type="entry name" value="CONSERVED PROTEIN"/>
    <property type="match status" value="1"/>
</dbReference>
<gene>
    <name evidence="2" type="ORF">FH715_21935</name>
</gene>
<reference evidence="2 3" key="1">
    <citation type="submission" date="2019-06" db="EMBL/GenBank/DDBJ databases">
        <title>Draft genome of Streptomyces sedi sp. JCM16909.</title>
        <authorList>
            <person name="Klykleung N."/>
            <person name="Tanasupawat S."/>
            <person name="Kudo T."/>
            <person name="Yuki M."/>
            <person name="Ohkuma M."/>
        </authorList>
    </citation>
    <scope>NUCLEOTIDE SEQUENCE [LARGE SCALE GENOMIC DNA]</scope>
    <source>
        <strain evidence="2 3">JCM 16909</strain>
    </source>
</reference>
<keyword evidence="3" id="KW-1185">Reference proteome</keyword>